<evidence type="ECO:0000313" key="2">
    <source>
        <dbReference type="EMBL" id="MCV7070952.1"/>
    </source>
</evidence>
<dbReference type="Proteomes" id="UP001140272">
    <property type="component" value="Unassembled WGS sequence"/>
</dbReference>
<evidence type="ECO:0008006" key="4">
    <source>
        <dbReference type="Google" id="ProtNLM"/>
    </source>
</evidence>
<comment type="caution">
    <text evidence="2">The sequence shown here is derived from an EMBL/GenBank/DDBJ whole genome shotgun (WGS) entry which is preliminary data.</text>
</comment>
<name>A0A9X2XY32_9MYCO</name>
<protein>
    <recommendedName>
        <fullName evidence="4">DUF732 domain-containing protein</fullName>
    </recommendedName>
</protein>
<evidence type="ECO:0000256" key="1">
    <source>
        <dbReference type="SAM" id="SignalP"/>
    </source>
</evidence>
<keyword evidence="1" id="KW-0732">Signal</keyword>
<feature type="signal peptide" evidence="1">
    <location>
        <begin position="1"/>
        <end position="38"/>
    </location>
</feature>
<reference evidence="2" key="1">
    <citation type="submission" date="2020-07" db="EMBL/GenBank/DDBJ databases">
        <authorList>
            <person name="Pettersson B.M.F."/>
            <person name="Behra P.R.K."/>
            <person name="Ramesh M."/>
            <person name="Das S."/>
            <person name="Dasgupta S."/>
            <person name="Kirsebom L.A."/>
        </authorList>
    </citation>
    <scope>NUCLEOTIDE SEQUENCE</scope>
    <source>
        <strain evidence="2">DSM 45406</strain>
    </source>
</reference>
<dbReference type="EMBL" id="JACKRN010000424">
    <property type="protein sequence ID" value="MCV7070952.1"/>
    <property type="molecule type" value="Genomic_DNA"/>
</dbReference>
<organism evidence="2 3">
    <name type="scientific">Mycolicibacterium rufum</name>
    <dbReference type="NCBI Taxonomy" id="318424"/>
    <lineage>
        <taxon>Bacteria</taxon>
        <taxon>Bacillati</taxon>
        <taxon>Actinomycetota</taxon>
        <taxon>Actinomycetes</taxon>
        <taxon>Mycobacteriales</taxon>
        <taxon>Mycobacteriaceae</taxon>
        <taxon>Mycolicibacterium</taxon>
    </lineage>
</organism>
<proteinExistence type="predicted"/>
<sequence length="107" mass="10909">MWSDDRGLQVNRSVMTRMGLCGATAATALLTLAAPAGADTAAYLSGLEPVYTSLTREQLLNAGSISCAILDAGQPAPVAVQTLYREMGLALATGNDIVSAAALHLGC</sequence>
<dbReference type="AlphaFoldDB" id="A0A9X2XY32"/>
<feature type="chain" id="PRO_5040864074" description="DUF732 domain-containing protein" evidence="1">
    <location>
        <begin position="39"/>
        <end position="107"/>
    </location>
</feature>
<reference evidence="2" key="2">
    <citation type="journal article" date="2022" name="BMC Genomics">
        <title>Comparative genome analysis of mycobacteria focusing on tRNA and non-coding RNA.</title>
        <authorList>
            <person name="Behra P.R.K."/>
            <person name="Pettersson B.M.F."/>
            <person name="Ramesh M."/>
            <person name="Das S."/>
            <person name="Dasgupta S."/>
            <person name="Kirsebom L.A."/>
        </authorList>
    </citation>
    <scope>NUCLEOTIDE SEQUENCE</scope>
    <source>
        <strain evidence="2">DSM 45406</strain>
    </source>
</reference>
<gene>
    <name evidence="2" type="ORF">H7H73_11495</name>
</gene>
<evidence type="ECO:0000313" key="3">
    <source>
        <dbReference type="Proteomes" id="UP001140272"/>
    </source>
</evidence>
<accession>A0A9X2XY32</accession>